<dbReference type="Proteomes" id="UP001642482">
    <property type="component" value="Unassembled WGS sequence"/>
</dbReference>
<accession>A0ABP0BXG2</accession>
<dbReference type="EMBL" id="CAWUHD010000055">
    <property type="protein sequence ID" value="CAK7224422.1"/>
    <property type="molecule type" value="Genomic_DNA"/>
</dbReference>
<gene>
    <name evidence="1" type="ORF">SEUCBS140593_005564</name>
</gene>
<protein>
    <submittedName>
        <fullName evidence="1">Uncharacterized protein</fullName>
    </submittedName>
</protein>
<organism evidence="1 2">
    <name type="scientific">Sporothrix eucalyptigena</name>
    <dbReference type="NCBI Taxonomy" id="1812306"/>
    <lineage>
        <taxon>Eukaryota</taxon>
        <taxon>Fungi</taxon>
        <taxon>Dikarya</taxon>
        <taxon>Ascomycota</taxon>
        <taxon>Pezizomycotina</taxon>
        <taxon>Sordariomycetes</taxon>
        <taxon>Sordariomycetidae</taxon>
        <taxon>Ophiostomatales</taxon>
        <taxon>Ophiostomataceae</taxon>
        <taxon>Sporothrix</taxon>
    </lineage>
</organism>
<name>A0ABP0BXG2_9PEZI</name>
<keyword evidence="2" id="KW-1185">Reference proteome</keyword>
<evidence type="ECO:0000313" key="1">
    <source>
        <dbReference type="EMBL" id="CAK7224422.1"/>
    </source>
</evidence>
<proteinExistence type="predicted"/>
<sequence length="93" mass="10423">MKDTGYGACAEEKELLSIAKDCLYAAEKLKSATNKLVSPSVKGNALRSIYAGVSAKYKEGRLQRLEATVNRHQTRLESHLLMKIWYVAFQPSF</sequence>
<evidence type="ECO:0000313" key="2">
    <source>
        <dbReference type="Proteomes" id="UP001642482"/>
    </source>
</evidence>
<comment type="caution">
    <text evidence="1">The sequence shown here is derived from an EMBL/GenBank/DDBJ whole genome shotgun (WGS) entry which is preliminary data.</text>
</comment>
<reference evidence="1 2" key="1">
    <citation type="submission" date="2024-01" db="EMBL/GenBank/DDBJ databases">
        <authorList>
            <person name="Allen C."/>
            <person name="Tagirdzhanova G."/>
        </authorList>
    </citation>
    <scope>NUCLEOTIDE SEQUENCE [LARGE SCALE GENOMIC DNA]</scope>
</reference>